<gene>
    <name evidence="2" type="ORF">M9458_014356</name>
</gene>
<feature type="non-terminal residue" evidence="2">
    <location>
        <position position="101"/>
    </location>
</feature>
<evidence type="ECO:0000256" key="1">
    <source>
        <dbReference type="SAM" id="MobiDB-lite"/>
    </source>
</evidence>
<feature type="region of interest" description="Disordered" evidence="1">
    <location>
        <begin position="1"/>
        <end position="39"/>
    </location>
</feature>
<evidence type="ECO:0000313" key="3">
    <source>
        <dbReference type="Proteomes" id="UP001529510"/>
    </source>
</evidence>
<proteinExistence type="predicted"/>
<accession>A0ABD0R153</accession>
<organism evidence="2 3">
    <name type="scientific">Cirrhinus mrigala</name>
    <name type="common">Mrigala</name>
    <dbReference type="NCBI Taxonomy" id="683832"/>
    <lineage>
        <taxon>Eukaryota</taxon>
        <taxon>Metazoa</taxon>
        <taxon>Chordata</taxon>
        <taxon>Craniata</taxon>
        <taxon>Vertebrata</taxon>
        <taxon>Euteleostomi</taxon>
        <taxon>Actinopterygii</taxon>
        <taxon>Neopterygii</taxon>
        <taxon>Teleostei</taxon>
        <taxon>Ostariophysi</taxon>
        <taxon>Cypriniformes</taxon>
        <taxon>Cyprinidae</taxon>
        <taxon>Labeoninae</taxon>
        <taxon>Labeonini</taxon>
        <taxon>Cirrhinus</taxon>
    </lineage>
</organism>
<feature type="non-terminal residue" evidence="2">
    <location>
        <position position="1"/>
    </location>
</feature>
<comment type="caution">
    <text evidence="2">The sequence shown here is derived from an EMBL/GenBank/DDBJ whole genome shotgun (WGS) entry which is preliminary data.</text>
</comment>
<feature type="compositionally biased region" description="Polar residues" evidence="1">
    <location>
        <begin position="83"/>
        <end position="93"/>
    </location>
</feature>
<name>A0ABD0R153_CIRMR</name>
<reference evidence="2 3" key="1">
    <citation type="submission" date="2024-05" db="EMBL/GenBank/DDBJ databases">
        <title>Genome sequencing and assembly of Indian major carp, Cirrhinus mrigala (Hamilton, 1822).</title>
        <authorList>
            <person name="Mohindra V."/>
            <person name="Chowdhury L.M."/>
            <person name="Lal K."/>
            <person name="Jena J.K."/>
        </authorList>
    </citation>
    <scope>NUCLEOTIDE SEQUENCE [LARGE SCALE GENOMIC DNA]</scope>
    <source>
        <strain evidence="2">CM1030</strain>
        <tissue evidence="2">Blood</tissue>
    </source>
</reference>
<feature type="compositionally biased region" description="Basic and acidic residues" evidence="1">
    <location>
        <begin position="7"/>
        <end position="39"/>
    </location>
</feature>
<dbReference type="AlphaFoldDB" id="A0ABD0R153"/>
<dbReference type="EMBL" id="JAMKFB020000006">
    <property type="protein sequence ID" value="KAL0191658.1"/>
    <property type="molecule type" value="Genomic_DNA"/>
</dbReference>
<feature type="region of interest" description="Disordered" evidence="1">
    <location>
        <begin position="67"/>
        <end position="101"/>
    </location>
</feature>
<sequence>KKAKKHPITDSVRDPEPLHVQNQREYEDRLRREAREEQKEERASLMAMWKEMMEFQGNLLKEFIHRPSLPSHPSYHRHALHNQGRSSFPSTSYMALYDSPG</sequence>
<evidence type="ECO:0000313" key="2">
    <source>
        <dbReference type="EMBL" id="KAL0191658.1"/>
    </source>
</evidence>
<dbReference type="Proteomes" id="UP001529510">
    <property type="component" value="Unassembled WGS sequence"/>
</dbReference>
<protein>
    <submittedName>
        <fullName evidence="2">Uncharacterized protein</fullName>
    </submittedName>
</protein>
<keyword evidence="3" id="KW-1185">Reference proteome</keyword>